<dbReference type="InterPro" id="IPR052513">
    <property type="entry name" value="Thioester_dehydratase-like"/>
</dbReference>
<gene>
    <name evidence="3" type="ORF">LFW2832_00965</name>
</gene>
<name>A0A5E4LWP8_9ARCH</name>
<feature type="domain" description="ChsH2 C-terminal OB-fold" evidence="1">
    <location>
        <begin position="51"/>
        <end position="112"/>
    </location>
</feature>
<accession>A0A5E4LWP8</accession>
<dbReference type="InterPro" id="IPR012340">
    <property type="entry name" value="NA-bd_OB-fold"/>
</dbReference>
<evidence type="ECO:0000259" key="2">
    <source>
        <dbReference type="Pfam" id="PF12172"/>
    </source>
</evidence>
<protein>
    <recommendedName>
        <fullName evidence="5">DUF35 domain-containing protein</fullName>
    </recommendedName>
</protein>
<evidence type="ECO:0000313" key="3">
    <source>
        <dbReference type="EMBL" id="VVC04462.1"/>
    </source>
</evidence>
<evidence type="ECO:0000313" key="4">
    <source>
        <dbReference type="Proteomes" id="UP000789941"/>
    </source>
</evidence>
<dbReference type="Pfam" id="PF01796">
    <property type="entry name" value="OB_ChsH2_C"/>
    <property type="match status" value="1"/>
</dbReference>
<dbReference type="PANTHER" id="PTHR34075:SF5">
    <property type="entry name" value="BLR3430 PROTEIN"/>
    <property type="match status" value="1"/>
</dbReference>
<dbReference type="InterPro" id="IPR022002">
    <property type="entry name" value="ChsH2_Znr"/>
</dbReference>
<dbReference type="PANTHER" id="PTHR34075">
    <property type="entry name" value="BLR3430 PROTEIN"/>
    <property type="match status" value="1"/>
</dbReference>
<reference evidence="3 4" key="1">
    <citation type="submission" date="2019-08" db="EMBL/GenBank/DDBJ databases">
        <authorList>
            <person name="Vazquez-Campos X."/>
        </authorList>
    </citation>
    <scope>NUCLEOTIDE SEQUENCE [LARGE SCALE GENOMIC DNA]</scope>
    <source>
        <strain evidence="3">LFW-283_2</strain>
    </source>
</reference>
<comment type="caution">
    <text evidence="3">The sequence shown here is derived from an EMBL/GenBank/DDBJ whole genome shotgun (WGS) entry which is preliminary data.</text>
</comment>
<dbReference type="InterPro" id="IPR002878">
    <property type="entry name" value="ChsH2_C"/>
</dbReference>
<organism evidence="3 4">
    <name type="scientific">Candidatus Bilamarchaeum dharawalense</name>
    <dbReference type="NCBI Taxonomy" id="2885759"/>
    <lineage>
        <taxon>Archaea</taxon>
        <taxon>Candidatus Micrarchaeota</taxon>
        <taxon>Candidatus Micrarchaeia</taxon>
        <taxon>Candidatus Anstonellales</taxon>
        <taxon>Candidatus Bilamarchaeaceae</taxon>
        <taxon>Candidatus Bilamarchaeum</taxon>
    </lineage>
</organism>
<dbReference type="SUPFAM" id="SSF50249">
    <property type="entry name" value="Nucleic acid-binding proteins"/>
    <property type="match status" value="1"/>
</dbReference>
<dbReference type="Proteomes" id="UP000789941">
    <property type="component" value="Unassembled WGS sequence"/>
</dbReference>
<sequence length="140" mass="15975">MKESIPLTWRRIPERYRMIGVKCATCKTTFFPKRSICPKCRRKGKISDLQFAGKGKIFSFTEVTAPPEGFEDQVPYILAIIELDEGAKITGQVVDAHKDTVKIGSRVEQVFRVIQRDDPEGLVHYGFKFRLVEDGKARLV</sequence>
<dbReference type="AlphaFoldDB" id="A0A5E4LWP8"/>
<proteinExistence type="predicted"/>
<evidence type="ECO:0008006" key="5">
    <source>
        <dbReference type="Google" id="ProtNLM"/>
    </source>
</evidence>
<dbReference type="Pfam" id="PF12172">
    <property type="entry name" value="zf-ChsH2"/>
    <property type="match status" value="1"/>
</dbReference>
<evidence type="ECO:0000259" key="1">
    <source>
        <dbReference type="Pfam" id="PF01796"/>
    </source>
</evidence>
<feature type="domain" description="ChsH2 rubredoxin-like zinc ribbon" evidence="2">
    <location>
        <begin position="13"/>
        <end position="42"/>
    </location>
</feature>
<dbReference type="EMBL" id="CABMJJ010000009">
    <property type="protein sequence ID" value="VVC04462.1"/>
    <property type="molecule type" value="Genomic_DNA"/>
</dbReference>
<dbReference type="Gene3D" id="6.10.30.10">
    <property type="match status" value="1"/>
</dbReference>